<dbReference type="GO" id="GO:0004866">
    <property type="term" value="F:endopeptidase inhibitor activity"/>
    <property type="evidence" value="ECO:0007669"/>
    <property type="project" value="InterPro"/>
</dbReference>
<dbReference type="Gene3D" id="2.60.40.1930">
    <property type="match status" value="1"/>
</dbReference>
<dbReference type="SMART" id="SM01360">
    <property type="entry name" value="A2M"/>
    <property type="match status" value="1"/>
</dbReference>
<organism evidence="5 6">
    <name type="scientific">Defluviitoga tunisiensis</name>
    <dbReference type="NCBI Taxonomy" id="1006576"/>
    <lineage>
        <taxon>Bacteria</taxon>
        <taxon>Thermotogati</taxon>
        <taxon>Thermotogota</taxon>
        <taxon>Thermotogae</taxon>
        <taxon>Petrotogales</taxon>
        <taxon>Petrotogaceae</taxon>
        <taxon>Defluviitoga</taxon>
    </lineage>
</organism>
<evidence type="ECO:0000259" key="4">
    <source>
        <dbReference type="SMART" id="SM01360"/>
    </source>
</evidence>
<dbReference type="KEGG" id="dtn:DTL3_0136"/>
<gene>
    <name evidence="5" type="ORF">DTL3_0136</name>
</gene>
<evidence type="ECO:0000256" key="3">
    <source>
        <dbReference type="ARBA" id="ARBA00022966"/>
    </source>
</evidence>
<evidence type="ECO:0000313" key="5">
    <source>
        <dbReference type="EMBL" id="CEP77467.1"/>
    </source>
</evidence>
<reference evidence="6" key="1">
    <citation type="submission" date="2014-11" db="EMBL/GenBank/DDBJ databases">
        <authorList>
            <person name="Wibberg D."/>
        </authorList>
    </citation>
    <scope>NUCLEOTIDE SEQUENCE [LARGE SCALE GENOMIC DNA]</scope>
    <source>
        <strain evidence="6">L3</strain>
    </source>
</reference>
<evidence type="ECO:0000256" key="1">
    <source>
        <dbReference type="ARBA" id="ARBA00010556"/>
    </source>
</evidence>
<dbReference type="Pfam" id="PF01835">
    <property type="entry name" value="MG2"/>
    <property type="match status" value="1"/>
</dbReference>
<protein>
    <recommendedName>
        <fullName evidence="4">Alpha-2-macroglobulin domain-containing protein</fullName>
    </recommendedName>
</protein>
<evidence type="ECO:0000256" key="2">
    <source>
        <dbReference type="ARBA" id="ARBA00022729"/>
    </source>
</evidence>
<dbReference type="EMBL" id="LN824141">
    <property type="protein sequence ID" value="CEP77467.1"/>
    <property type="molecule type" value="Genomic_DNA"/>
</dbReference>
<name>A0A0C7NNG5_DEFTU</name>
<dbReference type="HOGENOM" id="CLU_249027_0_0_0"/>
<proteinExistence type="inferred from homology"/>
<dbReference type="Gene3D" id="2.20.130.20">
    <property type="match status" value="1"/>
</dbReference>
<accession>A0A0C7NNG5</accession>
<dbReference type="Pfam" id="PF17973">
    <property type="entry name" value="bMG10"/>
    <property type="match status" value="1"/>
</dbReference>
<feature type="domain" description="Alpha-2-macroglobulin" evidence="4">
    <location>
        <begin position="714"/>
        <end position="804"/>
    </location>
</feature>
<dbReference type="PANTHER" id="PTHR11412:SF136">
    <property type="entry name" value="CD109 ANTIGEN"/>
    <property type="match status" value="1"/>
</dbReference>
<dbReference type="RefSeq" id="WP_045087084.1">
    <property type="nucleotide sequence ID" value="NZ_LN824141.1"/>
</dbReference>
<dbReference type="Pfam" id="PF00207">
    <property type="entry name" value="A2M"/>
    <property type="match status" value="1"/>
</dbReference>
<dbReference type="InterPro" id="IPR008930">
    <property type="entry name" value="Terpenoid_cyclase/PrenylTrfase"/>
</dbReference>
<dbReference type="InterPro" id="IPR041246">
    <property type="entry name" value="Bact_MG10"/>
</dbReference>
<comment type="similarity">
    <text evidence="1">Belongs to the protease inhibitor I39 (alpha-2-macroglobulin) family. Bacterial alpha-2-macroglobulin subfamily.</text>
</comment>
<dbReference type="InterPro" id="IPR050473">
    <property type="entry name" value="A2M/Complement_sys"/>
</dbReference>
<dbReference type="PANTHER" id="PTHR11412">
    <property type="entry name" value="MACROGLOBULIN / COMPLEMENT"/>
    <property type="match status" value="1"/>
</dbReference>
<dbReference type="Gene3D" id="1.50.10.20">
    <property type="match status" value="1"/>
</dbReference>
<sequence>MRRSSLLLFLIIIFSLSGFSFIYINGNNIIKKGEKIQISGYDEKQVLLTVYKVSYPLDVILYQQSLPEIEKSYLYSKTLKADKEANINNTIEFEELGLYYLEFQSIDSKKNYYEEVLVTETNFIATYDGDKFFIKIYNTNTLDDVKSRIILQDTNGKTEIYNNISELKTNFSSLKRVVVENDSGIQFQNFYSKSKIYKDSPLQIITDRPLYKPNQTINFRVISYQQDNNKYIFKNDNIINVNILDPSGNQILSQTYKTDNFGGANGQYYLSESAPLGYYSIQLTSQDGESYYNGFYVQDYVKPEYFVEISTDEDTYYTNDLINFSIKLTYLNGNPVKNANISLYVYYDNLYGYEGRSLLYQTVTFTDENGILNIPIKVQDGHEGYYTLETIIVDESQRQIQETHQVRIMDGSYLIELDNRYVQAKPNETVTFNGTITDRQGSLAEGNLKIDLYKQVWDEEAWKTINILENTFYIPIKNGILSFEYSFSEEASYFANLFFEDSSTSFNVYISPYARTTHAYFSHFEIKDRLIRFSIDSDINSTGLIFLAGREIYDFVEYSSSKNEYIFEIPDNLLERNIFIHAILFNKEGKEVLQKSIDLGKLEKLSFSYVINTDKETYAPKDDVSIQIEAEEEGVFTLSVVDEGIYLLVEDRKDILNELYPKLYYVEPLITTGTSYIYIPKNLYGLTLEESDVFTSYKGSDELSVNTREYFPDTALWIPFIETKNRKAEIVFTNPDSLTTWRITSYGFTKDGEKINKTTTTYKSNLDFYVRPLLPNFAVIGDKANFYLVIYNNTDETRNIKYKIDTDETISITPKNGELTLLPNSQTTLRLNLEALKIGESTITFDFGHDIVKLPFSVKSDEIWEDVIKLVDTTNGYTIKKGEFYRPFNLDTLMIDSLNYLRNYSYKCSEQVVSVIVPLLTATKKGYIIEDLDQKVTETLQILYKYQKDDGGWGWWGTSEESHPEISAYVMYGLKKIEDEGYYVSQATLSNGLSYLKKHVSSGFVYHVLNLYGIESEFTPKNILDELYYSFYHREYLDNIIPKINEKEDIAFIDFFDDNYFYSITDANAVLLDLLLQENEYFSTSLKVFKFLLSSKKGYTWYSTKEISKILDIILRHQEFFSVDMSNLKYENNDFIIAQNDIFLYNQGLYEINTQNLLEPSTTENGIILNKILYKKNNVQAEKEENRYIIDAFLEIDESQIPSNIYFKSETNILERDNELTWYNVYQTQIIYQENNLQIKYDNRTNRLYINELFVENPRMLIKNSKFIYIIKDERLFEYEICTNNFKEYTILNNTRIKSMALLNNKPILLVENINTNKDYLYIEDKYESLSMNVQDIDVYQNNIILFSDRMYLWDNSSKTTKSLFPISGNKLINMSQSSVEIFGNVKFKGNSKYVGPLGLYKIDFISNNEKYFKEGDVVKVVISMQSDIPQFLVTEDYLPGNVQILENYSEKNMSQSSKFYYSWYSPWNYWYSAREIRKDKIAFFSSGYKNGQYSYYMRLLNSGEYNVLPAVSFTMYWQETYGTSESIVLDVK</sequence>
<dbReference type="OrthoDB" id="9767116at2"/>
<dbReference type="InterPro" id="IPR011625">
    <property type="entry name" value="A2M_N_BRD"/>
</dbReference>
<keyword evidence="2" id="KW-0732">Signal</keyword>
<dbReference type="InterPro" id="IPR002890">
    <property type="entry name" value="MG2"/>
</dbReference>
<dbReference type="STRING" id="1006576.DTL3_0136"/>
<dbReference type="InterPro" id="IPR001599">
    <property type="entry name" value="Macroglobln_a2"/>
</dbReference>
<keyword evidence="6" id="KW-1185">Reference proteome</keyword>
<dbReference type="Pfam" id="PF07703">
    <property type="entry name" value="A2M_BRD"/>
    <property type="match status" value="1"/>
</dbReference>
<dbReference type="SUPFAM" id="SSF48239">
    <property type="entry name" value="Terpenoid cyclases/Protein prenyltransferases"/>
    <property type="match status" value="1"/>
</dbReference>
<evidence type="ECO:0000313" key="6">
    <source>
        <dbReference type="Proteomes" id="UP000032809"/>
    </source>
</evidence>
<keyword evidence="3" id="KW-0882">Thioester bond</keyword>
<dbReference type="Proteomes" id="UP000032809">
    <property type="component" value="Chromosome I"/>
</dbReference>